<evidence type="ECO:0000313" key="5">
    <source>
        <dbReference type="Proteomes" id="UP000236721"/>
    </source>
</evidence>
<keyword evidence="2" id="KW-0534">Nitrate assimilation</keyword>
<dbReference type="Pfam" id="PF13806">
    <property type="entry name" value="Rieske_2"/>
    <property type="match status" value="1"/>
</dbReference>
<dbReference type="GO" id="GO:0042128">
    <property type="term" value="P:nitrate assimilation"/>
    <property type="evidence" value="ECO:0007669"/>
    <property type="project" value="UniProtKB-KW"/>
</dbReference>
<proteinExistence type="predicted"/>
<protein>
    <submittedName>
        <fullName evidence="4">Nitrite reductase (NADH) small subunit</fullName>
    </submittedName>
</protein>
<reference evidence="5" key="1">
    <citation type="submission" date="2016-10" db="EMBL/GenBank/DDBJ databases">
        <authorList>
            <person name="Varghese N."/>
            <person name="Submissions S."/>
        </authorList>
    </citation>
    <scope>NUCLEOTIDE SEQUENCE [LARGE SCALE GENOMIC DNA]</scope>
    <source>
        <strain evidence="5">CGMCC 1.7062</strain>
    </source>
</reference>
<name>A0A1H5YTT6_9VIBR</name>
<dbReference type="PANTHER" id="PTHR40562:SF1">
    <property type="entry name" value="NITRITE REDUCTASE (NADH) SMALL SUBUNIT"/>
    <property type="match status" value="1"/>
</dbReference>
<accession>A0A1H5YTT6</accession>
<dbReference type="InterPro" id="IPR012748">
    <property type="entry name" value="Rieske-like_NirD"/>
</dbReference>
<dbReference type="EMBL" id="FNVG01000010">
    <property type="protein sequence ID" value="SEG27414.1"/>
    <property type="molecule type" value="Genomic_DNA"/>
</dbReference>
<dbReference type="PROSITE" id="PS51300">
    <property type="entry name" value="NIRD"/>
    <property type="match status" value="1"/>
</dbReference>
<dbReference type="InterPro" id="IPR036922">
    <property type="entry name" value="Rieske_2Fe-2S_sf"/>
</dbReference>
<dbReference type="AlphaFoldDB" id="A0A1H5YTT6"/>
<evidence type="ECO:0000256" key="1">
    <source>
        <dbReference type="ARBA" id="ARBA00023002"/>
    </source>
</evidence>
<dbReference type="RefSeq" id="WP_103880490.1">
    <property type="nucleotide sequence ID" value="NZ_FNVG01000010.1"/>
</dbReference>
<organism evidence="4 5">
    <name type="scientific">Vibrio hangzhouensis</name>
    <dbReference type="NCBI Taxonomy" id="462991"/>
    <lineage>
        <taxon>Bacteria</taxon>
        <taxon>Pseudomonadati</taxon>
        <taxon>Pseudomonadota</taxon>
        <taxon>Gammaproteobacteria</taxon>
        <taxon>Vibrionales</taxon>
        <taxon>Vibrionaceae</taxon>
        <taxon>Vibrio</taxon>
    </lineage>
</organism>
<evidence type="ECO:0000256" key="2">
    <source>
        <dbReference type="ARBA" id="ARBA00023063"/>
    </source>
</evidence>
<dbReference type="InterPro" id="IPR017881">
    <property type="entry name" value="NirD"/>
</dbReference>
<dbReference type="Proteomes" id="UP000236721">
    <property type="component" value="Unassembled WGS sequence"/>
</dbReference>
<dbReference type="PANTHER" id="PTHR40562">
    <property type="match status" value="1"/>
</dbReference>
<dbReference type="SUPFAM" id="SSF50022">
    <property type="entry name" value="ISP domain"/>
    <property type="match status" value="1"/>
</dbReference>
<dbReference type="OrthoDB" id="516687at2"/>
<dbReference type="Gene3D" id="2.102.10.10">
    <property type="entry name" value="Rieske [2Fe-2S] iron-sulphur domain"/>
    <property type="match status" value="1"/>
</dbReference>
<evidence type="ECO:0000259" key="3">
    <source>
        <dbReference type="Pfam" id="PF13806"/>
    </source>
</evidence>
<feature type="domain" description="Rieske-like [2Fe-2S]" evidence="3">
    <location>
        <begin position="3"/>
        <end position="106"/>
    </location>
</feature>
<dbReference type="GO" id="GO:0009344">
    <property type="term" value="C:nitrite reductase complex [NAD(P)H]"/>
    <property type="evidence" value="ECO:0007669"/>
    <property type="project" value="TreeGrafter"/>
</dbReference>
<gene>
    <name evidence="4" type="ORF">SAMN04488244_11017</name>
</gene>
<dbReference type="NCBIfam" id="TIGR02378">
    <property type="entry name" value="nirD_assim_sml"/>
    <property type="match status" value="1"/>
</dbReference>
<keyword evidence="5" id="KW-1185">Reference proteome</keyword>
<sequence length="112" mass="12594">MNEWLTVCSTDDLVPHTGVCAKVEDKQVAIFYCQRSDELYALCNYDPIGQAYVMSRGIMGSLEGQPCVASPLYKQHFNLLTGECIEDPQFKLTRFDVRVSGNEVQLKRPMAA</sequence>
<dbReference type="GO" id="GO:0008942">
    <property type="term" value="F:nitrite reductase [NAD(P)H] activity"/>
    <property type="evidence" value="ECO:0007669"/>
    <property type="project" value="InterPro"/>
</dbReference>
<keyword evidence="1" id="KW-0560">Oxidoreductase</keyword>
<dbReference type="GO" id="GO:0051537">
    <property type="term" value="F:2 iron, 2 sulfur cluster binding"/>
    <property type="evidence" value="ECO:0007669"/>
    <property type="project" value="InterPro"/>
</dbReference>
<dbReference type="CDD" id="cd03529">
    <property type="entry name" value="Rieske_NirD"/>
    <property type="match status" value="1"/>
</dbReference>
<evidence type="ECO:0000313" key="4">
    <source>
        <dbReference type="EMBL" id="SEG27414.1"/>
    </source>
</evidence>